<keyword evidence="1" id="KW-0479">Metal-binding</keyword>
<evidence type="ECO:0000256" key="1">
    <source>
        <dbReference type="ARBA" id="ARBA00022723"/>
    </source>
</evidence>
<evidence type="ECO:0000256" key="4">
    <source>
        <dbReference type="ARBA" id="ARBA00023224"/>
    </source>
</evidence>
<dbReference type="GO" id="GO:0005834">
    <property type="term" value="C:heterotrimeric G-protein complex"/>
    <property type="evidence" value="ECO:0007669"/>
    <property type="project" value="TreeGrafter"/>
</dbReference>
<dbReference type="PANTHER" id="PTHR10218:SF302">
    <property type="entry name" value="GUANINE NUCLEOTIDE-BINDING PROTEIN ALPHA-5 SUBUNIT"/>
    <property type="match status" value="1"/>
</dbReference>
<reference evidence="7" key="1">
    <citation type="submission" date="2021-01" db="EMBL/GenBank/DDBJ databases">
        <authorList>
            <person name="Corre E."/>
            <person name="Pelletier E."/>
            <person name="Niang G."/>
            <person name="Scheremetjew M."/>
            <person name="Finn R."/>
            <person name="Kale V."/>
            <person name="Holt S."/>
            <person name="Cochrane G."/>
            <person name="Meng A."/>
            <person name="Brown T."/>
            <person name="Cohen L."/>
        </authorList>
    </citation>
    <scope>NUCLEOTIDE SEQUENCE</scope>
    <source>
        <strain evidence="7">CCMP622</strain>
    </source>
</reference>
<dbReference type="GO" id="GO:0001664">
    <property type="term" value="F:G protein-coupled receptor binding"/>
    <property type="evidence" value="ECO:0007669"/>
    <property type="project" value="TreeGrafter"/>
</dbReference>
<accession>A0A7S2U2K2</accession>
<feature type="binding site" evidence="5">
    <location>
        <begin position="139"/>
        <end position="142"/>
    </location>
    <ligand>
        <name>GTP</name>
        <dbReference type="ChEBI" id="CHEBI:37565"/>
    </ligand>
</feature>
<dbReference type="GO" id="GO:0007188">
    <property type="term" value="P:adenylate cyclase-modulating G protein-coupled receptor signaling pathway"/>
    <property type="evidence" value="ECO:0007669"/>
    <property type="project" value="TreeGrafter"/>
</dbReference>
<dbReference type="Gene3D" id="3.40.50.300">
    <property type="entry name" value="P-loop containing nucleotide triphosphate hydrolases"/>
    <property type="match status" value="1"/>
</dbReference>
<dbReference type="GO" id="GO:0046872">
    <property type="term" value="F:metal ion binding"/>
    <property type="evidence" value="ECO:0007669"/>
    <property type="project" value="UniProtKB-KW"/>
</dbReference>
<dbReference type="InterPro" id="IPR027417">
    <property type="entry name" value="P-loop_NTPase"/>
</dbReference>
<dbReference type="GO" id="GO:0005737">
    <property type="term" value="C:cytoplasm"/>
    <property type="evidence" value="ECO:0007669"/>
    <property type="project" value="TreeGrafter"/>
</dbReference>
<keyword evidence="2 5" id="KW-0547">Nucleotide-binding</keyword>
<sequence length="217" mass="24868">MGVCGTKDEPPQKDRNLHVEDNPNETKRPKYTVLVCGAGQCGKHEFLRELAINAGNWEAGQTHVLLVDRHTEITLVDGAVASSLASVDDVDYVLFFVSLAEYDKRCEEDRTKSRMTMNVHLFKGRISLFEGKPIVLVFNHWDEFVKKINAGTLLPFDDYEDGKDPEKAYEYIQNTFTSLRDDPPLLAYKMDSRQINVWEVIKSEMLPFQFDDSELMN</sequence>
<keyword evidence="3 5" id="KW-0342">GTP-binding</keyword>
<evidence type="ECO:0000256" key="6">
    <source>
        <dbReference type="SAM" id="MobiDB-lite"/>
    </source>
</evidence>
<dbReference type="PANTHER" id="PTHR10218">
    <property type="entry name" value="GTP-BINDING PROTEIN ALPHA SUBUNIT"/>
    <property type="match status" value="1"/>
</dbReference>
<organism evidence="7">
    <name type="scientific">Lotharella oceanica</name>
    <dbReference type="NCBI Taxonomy" id="641309"/>
    <lineage>
        <taxon>Eukaryota</taxon>
        <taxon>Sar</taxon>
        <taxon>Rhizaria</taxon>
        <taxon>Cercozoa</taxon>
        <taxon>Chlorarachniophyceae</taxon>
        <taxon>Lotharella</taxon>
    </lineage>
</organism>
<dbReference type="GO" id="GO:0031683">
    <property type="term" value="F:G-protein beta/gamma-subunit complex binding"/>
    <property type="evidence" value="ECO:0007669"/>
    <property type="project" value="InterPro"/>
</dbReference>
<gene>
    <name evidence="7" type="ORF">LSP00402_LOCUS21515</name>
</gene>
<protein>
    <submittedName>
        <fullName evidence="7">Uncharacterized protein</fullName>
    </submittedName>
</protein>
<name>A0A7S2U2K2_9EUKA</name>
<proteinExistence type="predicted"/>
<dbReference type="InterPro" id="IPR001019">
    <property type="entry name" value="Gprotein_alpha_su"/>
</dbReference>
<dbReference type="AlphaFoldDB" id="A0A7S2U2K2"/>
<feature type="region of interest" description="Disordered" evidence="6">
    <location>
        <begin position="1"/>
        <end position="25"/>
    </location>
</feature>
<dbReference type="FunFam" id="3.40.50.300:FF:000692">
    <property type="entry name" value="Guanine nucleotide-binding protein subunit alpha"/>
    <property type="match status" value="1"/>
</dbReference>
<keyword evidence="4" id="KW-0807">Transducer</keyword>
<evidence type="ECO:0000256" key="2">
    <source>
        <dbReference type="ARBA" id="ARBA00022741"/>
    </source>
</evidence>
<dbReference type="EMBL" id="HBHP01034972">
    <property type="protein sequence ID" value="CAD9777499.1"/>
    <property type="molecule type" value="Transcribed_RNA"/>
</dbReference>
<evidence type="ECO:0000313" key="7">
    <source>
        <dbReference type="EMBL" id="CAD9777499.1"/>
    </source>
</evidence>
<dbReference type="Pfam" id="PF00503">
    <property type="entry name" value="G-alpha"/>
    <property type="match status" value="1"/>
</dbReference>
<dbReference type="GO" id="GO:0003924">
    <property type="term" value="F:GTPase activity"/>
    <property type="evidence" value="ECO:0007669"/>
    <property type="project" value="InterPro"/>
</dbReference>
<dbReference type="SUPFAM" id="SSF52540">
    <property type="entry name" value="P-loop containing nucleoside triphosphate hydrolases"/>
    <property type="match status" value="1"/>
</dbReference>
<dbReference type="GO" id="GO:0005525">
    <property type="term" value="F:GTP binding"/>
    <property type="evidence" value="ECO:0007669"/>
    <property type="project" value="UniProtKB-KW"/>
</dbReference>
<evidence type="ECO:0000256" key="5">
    <source>
        <dbReference type="PIRSR" id="PIRSR601019-1"/>
    </source>
</evidence>
<evidence type="ECO:0000256" key="3">
    <source>
        <dbReference type="ARBA" id="ARBA00023134"/>
    </source>
</evidence>